<name>A0A133V9Z4_9EURY</name>
<proteinExistence type="predicted"/>
<evidence type="ECO:0000313" key="2">
    <source>
        <dbReference type="EMBL" id="KXB03259.1"/>
    </source>
</evidence>
<organism evidence="2 3">
    <name type="scientific">candidate division MSBL1 archaeon SCGC-AAA261F19</name>
    <dbReference type="NCBI Taxonomy" id="1698275"/>
    <lineage>
        <taxon>Archaea</taxon>
        <taxon>Methanobacteriati</taxon>
        <taxon>Methanobacteriota</taxon>
        <taxon>candidate division MSBL1</taxon>
    </lineage>
</organism>
<dbReference type="EMBL" id="LHXZ01000022">
    <property type="protein sequence ID" value="KXB03259.1"/>
    <property type="molecule type" value="Genomic_DNA"/>
</dbReference>
<protein>
    <submittedName>
        <fullName evidence="2">Uncharacterized protein</fullName>
    </submittedName>
</protein>
<gene>
    <name evidence="2" type="ORF">AKJ45_02075</name>
</gene>
<sequence length="108" mass="12145">MALGERSLPSSLSLRSPNHGAAGREGCEREGDASAGVWIKRHNVFSGATVTLRSPNHIEREPRDEGDRGFSPPLSFTFPVVRHGMGLRVFHRIFSIWMVRIYRIYQAP</sequence>
<dbReference type="AlphaFoldDB" id="A0A133V9Z4"/>
<reference evidence="2 3" key="1">
    <citation type="journal article" date="2016" name="Sci. Rep.">
        <title>Metabolic traits of an uncultured archaeal lineage -MSBL1- from brine pools of the Red Sea.</title>
        <authorList>
            <person name="Mwirichia R."/>
            <person name="Alam I."/>
            <person name="Rashid M."/>
            <person name="Vinu M."/>
            <person name="Ba-Alawi W."/>
            <person name="Anthony Kamau A."/>
            <person name="Kamanda Ngugi D."/>
            <person name="Goker M."/>
            <person name="Klenk H.P."/>
            <person name="Bajic V."/>
            <person name="Stingl U."/>
        </authorList>
    </citation>
    <scope>NUCLEOTIDE SEQUENCE [LARGE SCALE GENOMIC DNA]</scope>
    <source>
        <strain evidence="2">SCGC-AAA261F19</strain>
    </source>
</reference>
<dbReference type="Proteomes" id="UP000070565">
    <property type="component" value="Unassembled WGS sequence"/>
</dbReference>
<evidence type="ECO:0000313" key="3">
    <source>
        <dbReference type="Proteomes" id="UP000070565"/>
    </source>
</evidence>
<feature type="region of interest" description="Disordered" evidence="1">
    <location>
        <begin position="1"/>
        <end position="29"/>
    </location>
</feature>
<comment type="caution">
    <text evidence="2">The sequence shown here is derived from an EMBL/GenBank/DDBJ whole genome shotgun (WGS) entry which is preliminary data.</text>
</comment>
<feature type="compositionally biased region" description="Low complexity" evidence="1">
    <location>
        <begin position="1"/>
        <end position="21"/>
    </location>
</feature>
<keyword evidence="3" id="KW-1185">Reference proteome</keyword>
<evidence type="ECO:0000256" key="1">
    <source>
        <dbReference type="SAM" id="MobiDB-lite"/>
    </source>
</evidence>
<accession>A0A133V9Z4</accession>